<feature type="region of interest" description="Disordered" evidence="1">
    <location>
        <begin position="30"/>
        <end position="66"/>
    </location>
</feature>
<reference evidence="2" key="1">
    <citation type="submission" date="2023-03" db="EMBL/GenBank/DDBJ databases">
        <title>Chromosome-scale reference genome and RAD-based genetic map of yellow starthistle (Centaurea solstitialis) reveal putative structural variation and QTLs associated with invader traits.</title>
        <authorList>
            <person name="Reatini B."/>
            <person name="Cang F.A."/>
            <person name="Jiang Q."/>
            <person name="Mckibben M.T.W."/>
            <person name="Barker M.S."/>
            <person name="Rieseberg L.H."/>
            <person name="Dlugosch K.M."/>
        </authorList>
    </citation>
    <scope>NUCLEOTIDE SEQUENCE</scope>
    <source>
        <strain evidence="2">CAN-66</strain>
        <tissue evidence="2">Leaf</tissue>
    </source>
</reference>
<dbReference type="PANTHER" id="PTHR18898">
    <property type="entry name" value="NUCLEOPROTEIN TPR-RELATED"/>
    <property type="match status" value="1"/>
</dbReference>
<feature type="compositionally biased region" description="Basic residues" evidence="1">
    <location>
        <begin position="642"/>
        <end position="655"/>
    </location>
</feature>
<gene>
    <name evidence="2" type="ORF">OSB04_018256</name>
</gene>
<name>A0AA38WMT5_9ASTR</name>
<feature type="region of interest" description="Disordered" evidence="1">
    <location>
        <begin position="731"/>
        <end position="765"/>
    </location>
</feature>
<feature type="compositionally biased region" description="Polar residues" evidence="1">
    <location>
        <begin position="569"/>
        <end position="585"/>
    </location>
</feature>
<dbReference type="Proteomes" id="UP001172457">
    <property type="component" value="Chromosome 4"/>
</dbReference>
<dbReference type="GO" id="GO:0017056">
    <property type="term" value="F:structural constituent of nuclear pore"/>
    <property type="evidence" value="ECO:0007669"/>
    <property type="project" value="TreeGrafter"/>
</dbReference>
<keyword evidence="3" id="KW-1185">Reference proteome</keyword>
<dbReference type="EMBL" id="JARYMX010000004">
    <property type="protein sequence ID" value="KAJ9554211.1"/>
    <property type="molecule type" value="Genomic_DNA"/>
</dbReference>
<feature type="compositionally biased region" description="Low complexity" evidence="1">
    <location>
        <begin position="586"/>
        <end position="596"/>
    </location>
</feature>
<feature type="compositionally biased region" description="Basic residues" evidence="1">
    <location>
        <begin position="731"/>
        <end position="753"/>
    </location>
</feature>
<feature type="compositionally biased region" description="Basic and acidic residues" evidence="1">
    <location>
        <begin position="362"/>
        <end position="374"/>
    </location>
</feature>
<dbReference type="GO" id="GO:0005643">
    <property type="term" value="C:nuclear pore"/>
    <property type="evidence" value="ECO:0007669"/>
    <property type="project" value="TreeGrafter"/>
</dbReference>
<accession>A0AA38WMT5</accession>
<feature type="compositionally biased region" description="Polar residues" evidence="1">
    <location>
        <begin position="456"/>
        <end position="466"/>
    </location>
</feature>
<protein>
    <submittedName>
        <fullName evidence="2">Uncharacterized protein</fullName>
    </submittedName>
</protein>
<dbReference type="GO" id="GO:0006406">
    <property type="term" value="P:mRNA export from nucleus"/>
    <property type="evidence" value="ECO:0007669"/>
    <property type="project" value="TreeGrafter"/>
</dbReference>
<feature type="compositionally biased region" description="Acidic residues" evidence="1">
    <location>
        <begin position="485"/>
        <end position="495"/>
    </location>
</feature>
<dbReference type="AlphaFoldDB" id="A0AA38WMT5"/>
<feature type="compositionally biased region" description="Basic and acidic residues" evidence="1">
    <location>
        <begin position="30"/>
        <end position="41"/>
    </location>
</feature>
<feature type="compositionally biased region" description="Acidic residues" evidence="1">
    <location>
        <begin position="507"/>
        <end position="524"/>
    </location>
</feature>
<comment type="caution">
    <text evidence="2">The sequence shown here is derived from an EMBL/GenBank/DDBJ whole genome shotgun (WGS) entry which is preliminary data.</text>
</comment>
<evidence type="ECO:0000313" key="2">
    <source>
        <dbReference type="EMBL" id="KAJ9554211.1"/>
    </source>
</evidence>
<sequence length="765" mass="81965">MKSDIERQKRFLLQLKRRCDNLVKEKEELNKKNEELSKELADSNQVKRSSVDAAGEQATREREEKDTRIQMLERTVEKLRDESREREEKDTRIQMLEKVVERLRDEVKKGKDEVRIEKSKNQKNEKGIVESHDKLKLADDLEKHKQALKTLSDEVEKLKNATESEGAAMAPPHSGDSFDELAAACLLAVENFEHVANQVSSEFGVPTTADTPSVEVVPTAVASGTLASVVPAAQNMEESSKAPVTSKPKVEPRKVARRLVRPRIVKPDQKQGDVDMLENVGANTQSSVRKRPSALSASEGQEGSHVRESSAADVAAPLIKKSRGSEQPQEGAEAPSTAMVSDASESFTPLTEEFPGNAGDEIQLKDEIADAGRDEEVETGEDQAVEDQGELQNDRSDIGEENLNRPSETDVSEVQPKISETEYAQKQQATGEAGSDPEEGEMVSDAIIGQEGGGASTSAMIISNQEMGEAQLVEHHVRSPSPLPVEDEVADDSLGDMEISSPLLTLEDNEDKNEEGEIEVEETTPESSTDKLNNDGNDEGGSVAEEAAIDHVPTTAAAVVLVPPPVAEKTSNTSGVSESGVANQDVSTVVSSVSTSGPADVKPEEPAADTSSTTINLNERARQRSLQRLAGTLPSSPPVARGRGRAPRGRGRGGRSARGGQTPGSQVLAPDVGLHVLFIIRRWGLFAETATAALIDLDHAFAASQSIGMPSTVASIRLSVAALHFAGGLGKKSRRAHGSGRAAVRHPATRRAGGKSGFSTPLLPA</sequence>
<evidence type="ECO:0000313" key="3">
    <source>
        <dbReference type="Proteomes" id="UP001172457"/>
    </source>
</evidence>
<evidence type="ECO:0000256" key="1">
    <source>
        <dbReference type="SAM" id="MobiDB-lite"/>
    </source>
</evidence>
<organism evidence="2 3">
    <name type="scientific">Centaurea solstitialis</name>
    <name type="common">yellow star-thistle</name>
    <dbReference type="NCBI Taxonomy" id="347529"/>
    <lineage>
        <taxon>Eukaryota</taxon>
        <taxon>Viridiplantae</taxon>
        <taxon>Streptophyta</taxon>
        <taxon>Embryophyta</taxon>
        <taxon>Tracheophyta</taxon>
        <taxon>Spermatophyta</taxon>
        <taxon>Magnoliopsida</taxon>
        <taxon>eudicotyledons</taxon>
        <taxon>Gunneridae</taxon>
        <taxon>Pentapetalae</taxon>
        <taxon>asterids</taxon>
        <taxon>campanulids</taxon>
        <taxon>Asterales</taxon>
        <taxon>Asteraceae</taxon>
        <taxon>Carduoideae</taxon>
        <taxon>Cardueae</taxon>
        <taxon>Centaureinae</taxon>
        <taxon>Centaurea</taxon>
    </lineage>
</organism>
<feature type="region of interest" description="Disordered" evidence="1">
    <location>
        <begin position="234"/>
        <end position="550"/>
    </location>
</feature>
<feature type="region of interest" description="Disordered" evidence="1">
    <location>
        <begin position="568"/>
        <end position="666"/>
    </location>
</feature>
<dbReference type="PANTHER" id="PTHR18898:SF2">
    <property type="entry name" value="NUCLEOPROTEIN TPR"/>
    <property type="match status" value="1"/>
</dbReference>
<feature type="compositionally biased region" description="Acidic residues" evidence="1">
    <location>
        <begin position="375"/>
        <end position="389"/>
    </location>
</feature>
<feature type="compositionally biased region" description="Basic residues" evidence="1">
    <location>
        <begin position="255"/>
        <end position="264"/>
    </location>
</feature>
<proteinExistence type="predicted"/>